<keyword evidence="4" id="KW-0479">Metal-binding</keyword>
<dbReference type="AlphaFoldDB" id="A0A6A6AYF6"/>
<dbReference type="GO" id="GO:0031440">
    <property type="term" value="P:regulation of mRNA 3'-end processing"/>
    <property type="evidence" value="ECO:0007669"/>
    <property type="project" value="TreeGrafter"/>
</dbReference>
<feature type="compositionally biased region" description="Basic and acidic residues" evidence="8">
    <location>
        <begin position="343"/>
        <end position="362"/>
    </location>
</feature>
<feature type="compositionally biased region" description="Low complexity" evidence="8">
    <location>
        <begin position="478"/>
        <end position="489"/>
    </location>
</feature>
<evidence type="ECO:0000313" key="12">
    <source>
        <dbReference type="Proteomes" id="UP000799438"/>
    </source>
</evidence>
<dbReference type="Pfam" id="PF07744">
    <property type="entry name" value="SPOC"/>
    <property type="match status" value="1"/>
</dbReference>
<gene>
    <name evidence="11" type="ORF">K452DRAFT_313534</name>
</gene>
<evidence type="ECO:0000256" key="7">
    <source>
        <dbReference type="PROSITE-ProRule" id="PRU00146"/>
    </source>
</evidence>
<dbReference type="GO" id="GO:0031564">
    <property type="term" value="P:transcription antitermination"/>
    <property type="evidence" value="ECO:0007669"/>
    <property type="project" value="TreeGrafter"/>
</dbReference>
<feature type="region of interest" description="Disordered" evidence="8">
    <location>
        <begin position="675"/>
        <end position="797"/>
    </location>
</feature>
<feature type="compositionally biased region" description="Basic residues" evidence="8">
    <location>
        <begin position="134"/>
        <end position="147"/>
    </location>
</feature>
<dbReference type="InterPro" id="IPR011011">
    <property type="entry name" value="Znf_FYVE_PHD"/>
</dbReference>
<dbReference type="PROSITE" id="PS50016">
    <property type="entry name" value="ZF_PHD_2"/>
    <property type="match status" value="1"/>
</dbReference>
<name>A0A6A6AYF6_9PEZI</name>
<dbReference type="InterPro" id="IPR019786">
    <property type="entry name" value="Zinc_finger_PHD-type_CS"/>
</dbReference>
<dbReference type="OrthoDB" id="79252at2759"/>
<evidence type="ECO:0000256" key="8">
    <source>
        <dbReference type="SAM" id="MobiDB-lite"/>
    </source>
</evidence>
<dbReference type="InterPro" id="IPR013083">
    <property type="entry name" value="Znf_RING/FYVE/PHD"/>
</dbReference>
<dbReference type="SUPFAM" id="SSF46942">
    <property type="entry name" value="Elongation factor TFIIS domain 2"/>
    <property type="match status" value="1"/>
</dbReference>
<dbReference type="Pfam" id="PF20826">
    <property type="entry name" value="PHD_5"/>
    <property type="match status" value="1"/>
</dbReference>
<evidence type="ECO:0000256" key="3">
    <source>
        <dbReference type="ARBA" id="ARBA00021616"/>
    </source>
</evidence>
<dbReference type="InterPro" id="IPR055499">
    <property type="entry name" value="DUF7071"/>
</dbReference>
<feature type="region of interest" description="Disordered" evidence="8">
    <location>
        <begin position="1"/>
        <end position="55"/>
    </location>
</feature>
<dbReference type="GO" id="GO:0006368">
    <property type="term" value="P:transcription elongation by RNA polymerase II"/>
    <property type="evidence" value="ECO:0007669"/>
    <property type="project" value="TreeGrafter"/>
</dbReference>
<dbReference type="InterPro" id="IPR012921">
    <property type="entry name" value="SPOC_C"/>
</dbReference>
<dbReference type="Pfam" id="PF07500">
    <property type="entry name" value="TFIIS_M"/>
    <property type="match status" value="1"/>
</dbReference>
<dbReference type="SUPFAM" id="SSF57903">
    <property type="entry name" value="FYVE/PHD zinc finger"/>
    <property type="match status" value="1"/>
</dbReference>
<feature type="domain" description="TFIIS central" evidence="10">
    <location>
        <begin position="249"/>
        <end position="373"/>
    </location>
</feature>
<feature type="compositionally biased region" description="Gly residues" evidence="8">
    <location>
        <begin position="691"/>
        <end position="704"/>
    </location>
</feature>
<feature type="domain" description="PHD-type" evidence="9">
    <location>
        <begin position="56"/>
        <end position="109"/>
    </location>
</feature>
<sequence>MADEIRRSGRATKGQHTKDRDLDSAPVPKRAGKAQSKKAAKAKEPEPEEENAEDAIIRCICGSDDDDEGGRMMICCDNCDAWQHNDCMGLSEKEEDQPDGYLCEQCNPDNHRETVDALEKGIKIWEVRLEEKRNRSKKPKKGTKKSRKSEVKSVVTEETVSPKAQVSSPAPPSSQSASKQEPEEKAANGNTEQILSPTAVAVGEKRRNEAGADSVPKRRKSSAPKKSEPPTPEVPEVSKPETIDDLPSDRKRVASKLQNDLTRLIADSSKHEYEVPEGQTAESLSAKHALDIEGSLTQHYGSTTSYAPQFRSISANIGRNPKLLTHLLNGTLSAEELARMDPNEMASDEQKRKDALLKEQVEKQSVLVNEEGPRYRKTHKGEEVIDDAHERYNENTYIPPPVERRESQLEKERSASPREGGSPMQVELPEDVGTRQPLHVDTDAPRRSSSNFNLDSVWSKVHSPDENQQRQQKHRRQSSVQQQQQQQASGPGVDPDIDRLLENDDNDAAPYSPAIGNDHDIRWRGELEMPQIGGFRAVARYAGGGDVGVLIPYDQLVPQPTQINGRIEVARTEEYIAGMRASQMHDVVILSLHPESAEGKAGFDGIFNYFFPRNRWGVIGAGRRHERVRDVYVIPIAAGAGTLPACIELLDHVNIEVPRPDNMLLLMLVVRTGDDPRSAQGTPRQAELPTGGFGGSSGGGGGAPGAPPMVPGQGTAQPQPPTPQMPTPIASQPGGGYHLPTAHAASPINALPPFSSPQMVPQPQPQPQPQHSLPAPFHPAMLPALQPHPEQRNVSPPRPLPQHALPTAYGHAHSPIAAAAAAAPVSPALQELAARILGPFVASPVVQTLLSYAGESMKEESLVGLKTVLDVVPAARENWEVLIKELNRGG</sequence>
<dbReference type="EMBL" id="ML995538">
    <property type="protein sequence ID" value="KAF2136024.1"/>
    <property type="molecule type" value="Genomic_DNA"/>
</dbReference>
<keyword evidence="5 7" id="KW-0863">Zinc-finger</keyword>
<organism evidence="11 12">
    <name type="scientific">Aplosporella prunicola CBS 121167</name>
    <dbReference type="NCBI Taxonomy" id="1176127"/>
    <lineage>
        <taxon>Eukaryota</taxon>
        <taxon>Fungi</taxon>
        <taxon>Dikarya</taxon>
        <taxon>Ascomycota</taxon>
        <taxon>Pezizomycotina</taxon>
        <taxon>Dothideomycetes</taxon>
        <taxon>Dothideomycetes incertae sedis</taxon>
        <taxon>Botryosphaeriales</taxon>
        <taxon>Aplosporellaceae</taxon>
        <taxon>Aplosporella</taxon>
    </lineage>
</organism>
<feature type="compositionally biased region" description="Low complexity" evidence="8">
    <location>
        <begin position="152"/>
        <end position="179"/>
    </location>
</feature>
<dbReference type="PANTHER" id="PTHR11477">
    <property type="entry name" value="TRANSCRIPTION FACTOR S-II ZINC FINGER DOMAIN-CONTAINING PROTEIN"/>
    <property type="match status" value="1"/>
</dbReference>
<comment type="function">
    <text evidence="1">Negative regulator of transcription elongation.</text>
</comment>
<dbReference type="Gene3D" id="3.30.40.10">
    <property type="entry name" value="Zinc/RING finger domain, C3HC4 (zinc finger)"/>
    <property type="match status" value="1"/>
</dbReference>
<reference evidence="11" key="1">
    <citation type="journal article" date="2020" name="Stud. Mycol.">
        <title>101 Dothideomycetes genomes: a test case for predicting lifestyles and emergence of pathogens.</title>
        <authorList>
            <person name="Haridas S."/>
            <person name="Albert R."/>
            <person name="Binder M."/>
            <person name="Bloem J."/>
            <person name="Labutti K."/>
            <person name="Salamov A."/>
            <person name="Andreopoulos B."/>
            <person name="Baker S."/>
            <person name="Barry K."/>
            <person name="Bills G."/>
            <person name="Bluhm B."/>
            <person name="Cannon C."/>
            <person name="Castanera R."/>
            <person name="Culley D."/>
            <person name="Daum C."/>
            <person name="Ezra D."/>
            <person name="Gonzalez J."/>
            <person name="Henrissat B."/>
            <person name="Kuo A."/>
            <person name="Liang C."/>
            <person name="Lipzen A."/>
            <person name="Lutzoni F."/>
            <person name="Magnuson J."/>
            <person name="Mondo S."/>
            <person name="Nolan M."/>
            <person name="Ohm R."/>
            <person name="Pangilinan J."/>
            <person name="Park H.-J."/>
            <person name="Ramirez L."/>
            <person name="Alfaro M."/>
            <person name="Sun H."/>
            <person name="Tritt A."/>
            <person name="Yoshinaga Y."/>
            <person name="Zwiers L.-H."/>
            <person name="Turgeon B."/>
            <person name="Goodwin S."/>
            <person name="Spatafora J."/>
            <person name="Crous P."/>
            <person name="Grigoriev I."/>
        </authorList>
    </citation>
    <scope>NUCLEOTIDE SEQUENCE</scope>
    <source>
        <strain evidence="11">CBS 121167</strain>
    </source>
</reference>
<comment type="similarity">
    <text evidence="2">Belongs to the BYE1 family.</text>
</comment>
<dbReference type="SMART" id="SM00510">
    <property type="entry name" value="TFS2M"/>
    <property type="match status" value="1"/>
</dbReference>
<evidence type="ECO:0000256" key="2">
    <source>
        <dbReference type="ARBA" id="ARBA00011050"/>
    </source>
</evidence>
<dbReference type="InterPro" id="IPR001965">
    <property type="entry name" value="Znf_PHD"/>
</dbReference>
<dbReference type="RefSeq" id="XP_033391742.1">
    <property type="nucleotide sequence ID" value="XM_033543670.1"/>
</dbReference>
<dbReference type="GO" id="GO:0005634">
    <property type="term" value="C:nucleus"/>
    <property type="evidence" value="ECO:0007669"/>
    <property type="project" value="TreeGrafter"/>
</dbReference>
<dbReference type="SMART" id="SM00249">
    <property type="entry name" value="PHD"/>
    <property type="match status" value="1"/>
</dbReference>
<feature type="region of interest" description="Disordered" evidence="8">
    <location>
        <begin position="265"/>
        <end position="284"/>
    </location>
</feature>
<dbReference type="InterPro" id="IPR003618">
    <property type="entry name" value="TFIIS_cen_dom"/>
</dbReference>
<dbReference type="Gene3D" id="1.10.472.30">
    <property type="entry name" value="Transcription elongation factor S-II, central domain"/>
    <property type="match status" value="1"/>
</dbReference>
<keyword evidence="12" id="KW-1185">Reference proteome</keyword>
<feature type="compositionally biased region" description="Basic and acidic residues" evidence="8">
    <location>
        <begin position="380"/>
        <end position="393"/>
    </location>
</feature>
<dbReference type="GO" id="GO:0006362">
    <property type="term" value="P:transcription elongation by RNA polymerase I"/>
    <property type="evidence" value="ECO:0007669"/>
    <property type="project" value="TreeGrafter"/>
</dbReference>
<feature type="region of interest" description="Disordered" evidence="8">
    <location>
        <begin position="343"/>
        <end position="428"/>
    </location>
</feature>
<evidence type="ECO:0000259" key="10">
    <source>
        <dbReference type="PROSITE" id="PS51321"/>
    </source>
</evidence>
<dbReference type="Pfam" id="PF23257">
    <property type="entry name" value="DUF7071"/>
    <property type="match status" value="1"/>
</dbReference>
<feature type="compositionally biased region" description="Basic and acidic residues" evidence="8">
    <location>
        <begin position="402"/>
        <end position="416"/>
    </location>
</feature>
<accession>A0A6A6AYF6</accession>
<evidence type="ECO:0000256" key="6">
    <source>
        <dbReference type="ARBA" id="ARBA00022833"/>
    </source>
</evidence>
<evidence type="ECO:0000256" key="5">
    <source>
        <dbReference type="ARBA" id="ARBA00022771"/>
    </source>
</evidence>
<feature type="compositionally biased region" description="Basic residues" evidence="8">
    <location>
        <begin position="30"/>
        <end position="40"/>
    </location>
</feature>
<feature type="compositionally biased region" description="Basic and acidic residues" evidence="8">
    <location>
        <begin position="236"/>
        <end position="252"/>
    </location>
</feature>
<evidence type="ECO:0000256" key="1">
    <source>
        <dbReference type="ARBA" id="ARBA00002311"/>
    </source>
</evidence>
<proteinExistence type="inferred from homology"/>
<dbReference type="PROSITE" id="PS01359">
    <property type="entry name" value="ZF_PHD_1"/>
    <property type="match status" value="1"/>
</dbReference>
<dbReference type="PROSITE" id="PS51321">
    <property type="entry name" value="TFIIS_CENTRAL"/>
    <property type="match status" value="1"/>
</dbReference>
<dbReference type="GO" id="GO:0001139">
    <property type="term" value="F:RNA polymerase II complex recruiting activity"/>
    <property type="evidence" value="ECO:0007669"/>
    <property type="project" value="TreeGrafter"/>
</dbReference>
<dbReference type="PANTHER" id="PTHR11477:SF11">
    <property type="entry name" value="TRANSCRIPTION FACTOR BYE1"/>
    <property type="match status" value="1"/>
</dbReference>
<dbReference type="GO" id="GO:0008270">
    <property type="term" value="F:zinc ion binding"/>
    <property type="evidence" value="ECO:0007669"/>
    <property type="project" value="UniProtKB-KW"/>
</dbReference>
<dbReference type="Proteomes" id="UP000799438">
    <property type="component" value="Unassembled WGS sequence"/>
</dbReference>
<dbReference type="GeneID" id="54301167"/>
<keyword evidence="6" id="KW-0862">Zinc</keyword>
<protein>
    <recommendedName>
        <fullName evidence="3">Transcription factor BYE1</fullName>
    </recommendedName>
</protein>
<dbReference type="CDD" id="cd15550">
    <property type="entry name" value="PHD_MLL5"/>
    <property type="match status" value="1"/>
</dbReference>
<evidence type="ECO:0000256" key="4">
    <source>
        <dbReference type="ARBA" id="ARBA00022723"/>
    </source>
</evidence>
<feature type="region of interest" description="Disordered" evidence="8">
    <location>
        <begin position="461"/>
        <end position="518"/>
    </location>
</feature>
<evidence type="ECO:0000313" key="11">
    <source>
        <dbReference type="EMBL" id="KAF2136024.1"/>
    </source>
</evidence>
<dbReference type="GO" id="GO:0000977">
    <property type="term" value="F:RNA polymerase II transcription regulatory region sequence-specific DNA binding"/>
    <property type="evidence" value="ECO:0007669"/>
    <property type="project" value="TreeGrafter"/>
</dbReference>
<dbReference type="CDD" id="cd21538">
    <property type="entry name" value="SPOC_TFIIS"/>
    <property type="match status" value="1"/>
</dbReference>
<dbReference type="InterPro" id="IPR019787">
    <property type="entry name" value="Znf_PHD-finger"/>
</dbReference>
<evidence type="ECO:0000259" key="9">
    <source>
        <dbReference type="PROSITE" id="PS50016"/>
    </source>
</evidence>
<feature type="region of interest" description="Disordered" evidence="8">
    <location>
        <begin position="132"/>
        <end position="255"/>
    </location>
</feature>
<dbReference type="InterPro" id="IPR036575">
    <property type="entry name" value="TFIIS_cen_dom_sf"/>
</dbReference>